<dbReference type="InterPro" id="IPR019428">
    <property type="entry name" value="7TM_GPCR_serpentine_rcpt_Str"/>
</dbReference>
<dbReference type="PANTHER" id="PTHR47758:SF4">
    <property type="entry name" value="SERPENTINE RECEPTOR, CLASS M"/>
    <property type="match status" value="1"/>
</dbReference>
<proteinExistence type="predicted"/>
<dbReference type="AlphaFoldDB" id="A0AA36GXF0"/>
<feature type="transmembrane region" description="Helical" evidence="1">
    <location>
        <begin position="29"/>
        <end position="54"/>
    </location>
</feature>
<accession>A0AA36GXF0</accession>
<gene>
    <name evidence="2" type="ORF">CYNAS_LOCUS11905</name>
</gene>
<name>A0AA36GXF0_CYLNA</name>
<dbReference type="PANTHER" id="PTHR47758">
    <property type="entry name" value="SERPENTINE RECEPTOR, CLASS M-RELATED"/>
    <property type="match status" value="1"/>
</dbReference>
<evidence type="ECO:0000313" key="3">
    <source>
        <dbReference type="Proteomes" id="UP001176961"/>
    </source>
</evidence>
<keyword evidence="1" id="KW-0472">Membrane</keyword>
<dbReference type="EMBL" id="CATQJL010000223">
    <property type="protein sequence ID" value="CAJ0599922.1"/>
    <property type="molecule type" value="Genomic_DNA"/>
</dbReference>
<protein>
    <submittedName>
        <fullName evidence="2">Uncharacterized protein</fullName>
    </submittedName>
</protein>
<dbReference type="Pfam" id="PF10326">
    <property type="entry name" value="7TM_GPCR_Str"/>
    <property type="match status" value="1"/>
</dbReference>
<comment type="caution">
    <text evidence="2">The sequence shown here is derived from an EMBL/GenBank/DDBJ whole genome shotgun (WGS) entry which is preliminary data.</text>
</comment>
<sequence length="108" mass="12770">MMYCSQRITKVLKRLQHESKYIQIRMYQILLIEATIPIVLIHIPLTICCVLPLVDLHVEVLLEILPLLFAWYPAISPLLIIWSLNRKNNWRKKITSSTIVTTLQVKYR</sequence>
<dbReference type="Proteomes" id="UP001176961">
    <property type="component" value="Unassembled WGS sequence"/>
</dbReference>
<reference evidence="2" key="1">
    <citation type="submission" date="2023-07" db="EMBL/GenBank/DDBJ databases">
        <authorList>
            <consortium name="CYATHOMIX"/>
        </authorList>
    </citation>
    <scope>NUCLEOTIDE SEQUENCE</scope>
    <source>
        <strain evidence="2">N/A</strain>
    </source>
</reference>
<organism evidence="2 3">
    <name type="scientific">Cylicocyclus nassatus</name>
    <name type="common">Nematode worm</name>
    <dbReference type="NCBI Taxonomy" id="53992"/>
    <lineage>
        <taxon>Eukaryota</taxon>
        <taxon>Metazoa</taxon>
        <taxon>Ecdysozoa</taxon>
        <taxon>Nematoda</taxon>
        <taxon>Chromadorea</taxon>
        <taxon>Rhabditida</taxon>
        <taxon>Rhabditina</taxon>
        <taxon>Rhabditomorpha</taxon>
        <taxon>Strongyloidea</taxon>
        <taxon>Strongylidae</taxon>
        <taxon>Cylicocyclus</taxon>
    </lineage>
</organism>
<keyword evidence="3" id="KW-1185">Reference proteome</keyword>
<keyword evidence="1" id="KW-0812">Transmembrane</keyword>
<feature type="transmembrane region" description="Helical" evidence="1">
    <location>
        <begin position="60"/>
        <end position="84"/>
    </location>
</feature>
<evidence type="ECO:0000313" key="2">
    <source>
        <dbReference type="EMBL" id="CAJ0599922.1"/>
    </source>
</evidence>
<keyword evidence="1" id="KW-1133">Transmembrane helix</keyword>
<evidence type="ECO:0000256" key="1">
    <source>
        <dbReference type="SAM" id="Phobius"/>
    </source>
</evidence>